<dbReference type="Gene3D" id="1.20.5.2440">
    <property type="match status" value="1"/>
</dbReference>
<gene>
    <name evidence="9" type="primary">LOC115214052</name>
</gene>
<dbReference type="PANTHER" id="PTHR15746">
    <property type="entry name" value="RAB11-RELATED"/>
    <property type="match status" value="1"/>
</dbReference>
<dbReference type="GO" id="GO:0055037">
    <property type="term" value="C:recycling endosome"/>
    <property type="evidence" value="ECO:0007669"/>
    <property type="project" value="UniProtKB-SubCell"/>
</dbReference>
<dbReference type="AlphaFoldDB" id="A0A6P7SKG7"/>
<keyword evidence="8" id="KW-1185">Reference proteome</keyword>
<evidence type="ECO:0000256" key="5">
    <source>
        <dbReference type="ARBA" id="ARBA00022927"/>
    </source>
</evidence>
<reference evidence="9" key="1">
    <citation type="submission" date="2025-08" db="UniProtKB">
        <authorList>
            <consortium name="RefSeq"/>
        </authorList>
    </citation>
    <scope>IDENTIFICATION</scope>
</reference>
<dbReference type="SMART" id="SM00239">
    <property type="entry name" value="C2"/>
    <property type="match status" value="1"/>
</dbReference>
<evidence type="ECO:0000256" key="4">
    <source>
        <dbReference type="ARBA" id="ARBA00022753"/>
    </source>
</evidence>
<evidence type="ECO:0000259" key="7">
    <source>
        <dbReference type="PROSITE" id="PS50004"/>
    </source>
</evidence>
<keyword evidence="3" id="KW-0597">Phosphoprotein</keyword>
<feature type="compositionally biased region" description="Low complexity" evidence="6">
    <location>
        <begin position="179"/>
        <end position="191"/>
    </location>
</feature>
<accession>A0A6P7SKG7</accession>
<proteinExistence type="predicted"/>
<evidence type="ECO:0000313" key="8">
    <source>
        <dbReference type="Proteomes" id="UP000515154"/>
    </source>
</evidence>
<dbReference type="GO" id="GO:0015031">
    <property type="term" value="P:protein transport"/>
    <property type="evidence" value="ECO:0007669"/>
    <property type="project" value="UniProtKB-KW"/>
</dbReference>
<dbReference type="SUPFAM" id="SSF144270">
    <property type="entry name" value="Eferin C-derminal domain-like"/>
    <property type="match status" value="1"/>
</dbReference>
<dbReference type="InterPro" id="IPR019018">
    <property type="entry name" value="Rab-bd_FIP-RBD"/>
</dbReference>
<feature type="region of interest" description="Disordered" evidence="6">
    <location>
        <begin position="163"/>
        <end position="193"/>
    </location>
</feature>
<dbReference type="InterPro" id="IPR035892">
    <property type="entry name" value="C2_domain_sf"/>
</dbReference>
<dbReference type="InterPro" id="IPR037245">
    <property type="entry name" value="FIP-RBD_C_sf"/>
</dbReference>
<dbReference type="KEGG" id="osn:115214052"/>
<dbReference type="InterPro" id="IPR000008">
    <property type="entry name" value="C2_dom"/>
</dbReference>
<dbReference type="PANTHER" id="PTHR15746:SF23">
    <property type="entry name" value="RAB11 INTERACTING PROTEIN, ISOFORM A"/>
    <property type="match status" value="1"/>
</dbReference>
<dbReference type="GO" id="GO:0045055">
    <property type="term" value="P:regulated exocytosis"/>
    <property type="evidence" value="ECO:0007669"/>
    <property type="project" value="TreeGrafter"/>
</dbReference>
<dbReference type="Pfam" id="PF00168">
    <property type="entry name" value="C2"/>
    <property type="match status" value="1"/>
</dbReference>
<evidence type="ECO:0000256" key="1">
    <source>
        <dbReference type="ARBA" id="ARBA00004172"/>
    </source>
</evidence>
<evidence type="ECO:0000256" key="3">
    <source>
        <dbReference type="ARBA" id="ARBA00022553"/>
    </source>
</evidence>
<evidence type="ECO:0000256" key="6">
    <source>
        <dbReference type="SAM" id="MobiDB-lite"/>
    </source>
</evidence>
<dbReference type="Gene3D" id="2.60.40.150">
    <property type="entry name" value="C2 domain"/>
    <property type="match status" value="1"/>
</dbReference>
<dbReference type="PROSITE" id="PS50004">
    <property type="entry name" value="C2"/>
    <property type="match status" value="1"/>
</dbReference>
<dbReference type="GO" id="GO:0031267">
    <property type="term" value="F:small GTPase binding"/>
    <property type="evidence" value="ECO:0007669"/>
    <property type="project" value="InterPro"/>
</dbReference>
<keyword evidence="4" id="KW-0967">Endosome</keyword>
<feature type="domain" description="C2" evidence="7">
    <location>
        <begin position="1"/>
        <end position="103"/>
    </location>
</feature>
<keyword evidence="5" id="KW-0653">Protein transport</keyword>
<evidence type="ECO:0000313" key="9">
    <source>
        <dbReference type="RefSeq" id="XP_029638952.1"/>
    </source>
</evidence>
<comment type="subcellular location">
    <subcellularLocation>
        <location evidence="1">Recycling endosome</location>
    </subcellularLocation>
</comment>
<organism evidence="8 9">
    <name type="scientific">Octopus sinensis</name>
    <name type="common">East Asian common octopus</name>
    <dbReference type="NCBI Taxonomy" id="2607531"/>
    <lineage>
        <taxon>Eukaryota</taxon>
        <taxon>Metazoa</taxon>
        <taxon>Spiralia</taxon>
        <taxon>Lophotrochozoa</taxon>
        <taxon>Mollusca</taxon>
        <taxon>Cephalopoda</taxon>
        <taxon>Coleoidea</taxon>
        <taxon>Octopodiformes</taxon>
        <taxon>Octopoda</taxon>
        <taxon>Incirrata</taxon>
        <taxon>Octopodidae</taxon>
        <taxon>Octopus</taxon>
    </lineage>
</organism>
<dbReference type="InterPro" id="IPR037789">
    <property type="entry name" value="FIP_classI"/>
</dbReference>
<sequence length="623" mass="71095">MWNPTHVQFTVLRARNLVAKGKGGNNDVYATIQLGKEKYQTTTIKKARNPEWFEECDLTISNKDFEIKVNLFHRGKIADELIGYCIIPLQDYQDYDQQKSHWVTLKSKAKKNGIVKDQGELEVCLNFHMVKKDEDFPVLQRRSYTGSLRHLATTVAGRLKRSQSLIHRKEKAKPTLALSNSSKGSDSNRSSQVLDFRSSKDELHMSSKNTGCSKSADNIFMTQQPLHQQASCTPLTMAYLESKMYRCDDRPHSVANLNERFKKSQYATIDEVLSDNTKAIHKSLENIASTTKDQVVTKSYTLPKITTASFSALYQSPIAEENGYSRKNITETDNITSSINPNPRQNFTESVINGANGVNHSLETSVTYRKSWDQPPRVKLRPSSCIAIGSSDNPQTHLPENSAVRDFIKEAASSIVQPKVKRRQRRIRKYNAYDCDQDADSEPDGEESRVTLKKLQEDAFKLNSNNNFNTKIPLMHPRTHLGLDSKVNSLGSNSSQRDFFDEKDVNSLYRDQRRTDLDFNSKHPELHIPGLKKRPISISFDGRLTDYSEILPGYGSDNLLKSEDLVSLYRSMNKEELISRLICQKAQMIRKDQYIRGLESYIDDLLVGVIEQNPKILNRQFNY</sequence>
<name>A0A6P7SKG7_9MOLL</name>
<evidence type="ECO:0000256" key="2">
    <source>
        <dbReference type="ARBA" id="ARBA00022448"/>
    </source>
</evidence>
<keyword evidence="2" id="KW-0813">Transport</keyword>
<dbReference type="SUPFAM" id="SSF49562">
    <property type="entry name" value="C2 domain (Calcium/lipid-binding domain, CaLB)"/>
    <property type="match status" value="1"/>
</dbReference>
<protein>
    <submittedName>
        <fullName evidence="9">Rab11 family-interacting protein 1 isoform X1</fullName>
    </submittedName>
</protein>
<dbReference type="RefSeq" id="XP_029638952.1">
    <property type="nucleotide sequence ID" value="XM_029783092.2"/>
</dbReference>
<dbReference type="Proteomes" id="UP000515154">
    <property type="component" value="Linkage group LG7"/>
</dbReference>
<dbReference type="Pfam" id="PF09457">
    <property type="entry name" value="RBD-FIP"/>
    <property type="match status" value="1"/>
</dbReference>